<keyword evidence="14" id="KW-0829">Tyrosine-protein kinase</keyword>
<gene>
    <name evidence="20" type="ORF">NPE20_01170</name>
</gene>
<keyword evidence="7 20" id="KW-0808">Transferase</keyword>
<dbReference type="InterPro" id="IPR003856">
    <property type="entry name" value="LPS_length_determ_N"/>
</dbReference>
<dbReference type="EMBL" id="JANHOH010000001">
    <property type="protein sequence ID" value="MCQ6956542.1"/>
    <property type="molecule type" value="Genomic_DNA"/>
</dbReference>
<protein>
    <recommendedName>
        <fullName evidence="4">non-specific protein-tyrosine kinase</fullName>
        <ecNumber evidence="4">2.7.10.2</ecNumber>
    </recommendedName>
</protein>
<keyword evidence="12 16" id="KW-1133">Transmembrane helix</keyword>
<evidence type="ECO:0000256" key="13">
    <source>
        <dbReference type="ARBA" id="ARBA00023136"/>
    </source>
</evidence>
<sequence length="753" mass="85380">MKNLPKYLKHWYYFLISVVFFIGLAVLYIMYATPVYKVTATILIQDDKKGDGMLKQTAFSDLNMFHTVKNVDNEIQLLKSYNLLEKVFKQLSLDSRYYTNGTFREKEIYGRDVPVKVAITKLYNGAYDIEPKIVILDDSTFTYLADKDERAVTYQFGQLIREPQYECRVFKSSTFKITNKPIYFKFNNLKSMARAYANGRLEIAPVIKDANTISLGVSDAISQRGIDILNTLITAYNQNNVESKSKLALATIQFIDDRIKYLGRDLSTVEQNVAQYKQNNMVTDVNADAQVNLHRADDYSSELGKIDLQLKMLDATETYFNQSVNQSTLVPSTLAIQDATLSALINRYNSLQLDYQNLLGVNEPNNPLVINAKQQLINLKQSIQENLRNIKKGLQLSYNNLASNTARFESKVKTVPTIEKELLQRNRQQDVKESLFAYLVQKREETALSLTAAQTDAQVINSPNTGDGPDSPKKPLIILYSFILGLIVPAFVIQGKEHLNKKVQHVSELKLLPSVRILGELSHSKDKMSLVVKKGSRTNISELFKYIRVNLNCDTTNGVSRVLMVTSSMQGEGKTFVSLNLGATLALTDKNVVLLEFDLRKPDLLNRLKLDSKPGITEYLNSEDTNLSDIIRPSGVANNLWVIGSGKLPQDPSEELLNPKLDQLFETLKKKFDYIIIDTSPVGLVADAFSFERHVDATLYVVRYNYTNKMYLNTIEDIFKNSKLTNPMIVLNDARPENLENYGYASTDYVYSE</sequence>
<evidence type="ECO:0000256" key="12">
    <source>
        <dbReference type="ARBA" id="ARBA00022989"/>
    </source>
</evidence>
<name>A0ABT1SWA5_9SPHI</name>
<keyword evidence="10" id="KW-0418">Kinase</keyword>
<dbReference type="CDD" id="cd05387">
    <property type="entry name" value="BY-kinase"/>
    <property type="match status" value="1"/>
</dbReference>
<dbReference type="GO" id="GO:0004715">
    <property type="term" value="F:non-membrane spanning protein tyrosine kinase activity"/>
    <property type="evidence" value="ECO:0007669"/>
    <property type="project" value="UniProtKB-EC"/>
</dbReference>
<comment type="subcellular location">
    <subcellularLocation>
        <location evidence="1">Cell inner membrane</location>
        <topology evidence="1">Multi-pass membrane protein</topology>
    </subcellularLocation>
</comment>
<keyword evidence="9" id="KW-0547">Nucleotide-binding</keyword>
<comment type="similarity">
    <text evidence="3">Belongs to the etk/wzc family.</text>
</comment>
<evidence type="ECO:0000259" key="17">
    <source>
        <dbReference type="Pfam" id="PF02706"/>
    </source>
</evidence>
<evidence type="ECO:0000256" key="10">
    <source>
        <dbReference type="ARBA" id="ARBA00022777"/>
    </source>
</evidence>
<keyword evidence="13 16" id="KW-0472">Membrane</keyword>
<dbReference type="InterPro" id="IPR025669">
    <property type="entry name" value="AAA_dom"/>
</dbReference>
<dbReference type="Pfam" id="PF13614">
    <property type="entry name" value="AAA_31"/>
    <property type="match status" value="1"/>
</dbReference>
<dbReference type="Gene3D" id="3.40.50.300">
    <property type="entry name" value="P-loop containing nucleotide triphosphate hydrolases"/>
    <property type="match status" value="1"/>
</dbReference>
<evidence type="ECO:0000256" key="11">
    <source>
        <dbReference type="ARBA" id="ARBA00022840"/>
    </source>
</evidence>
<reference evidence="20 21" key="1">
    <citation type="submission" date="2022-07" db="EMBL/GenBank/DDBJ databases">
        <title>Mucilaginibacter sp. JC4.</title>
        <authorList>
            <person name="Le V."/>
            <person name="Ko S.-R."/>
            <person name="Ahn C.-Y."/>
            <person name="Oh H.-M."/>
        </authorList>
    </citation>
    <scope>NUCLEOTIDE SEQUENCE [LARGE SCALE GENOMIC DNA]</scope>
    <source>
        <strain evidence="20 21">JC4</strain>
    </source>
</reference>
<accession>A0ABT1SWA5</accession>
<evidence type="ECO:0000256" key="16">
    <source>
        <dbReference type="SAM" id="Phobius"/>
    </source>
</evidence>
<feature type="domain" description="Tyrosine-protein kinase G-rich" evidence="19">
    <location>
        <begin position="418"/>
        <end position="490"/>
    </location>
</feature>
<evidence type="ECO:0000256" key="9">
    <source>
        <dbReference type="ARBA" id="ARBA00022741"/>
    </source>
</evidence>
<dbReference type="RefSeq" id="WP_256536758.1">
    <property type="nucleotide sequence ID" value="NZ_JANHOH010000001.1"/>
</dbReference>
<feature type="transmembrane region" description="Helical" evidence="16">
    <location>
        <begin position="12"/>
        <end position="31"/>
    </location>
</feature>
<dbReference type="InterPro" id="IPR050445">
    <property type="entry name" value="Bact_polysacc_biosynth/exp"/>
</dbReference>
<dbReference type="Pfam" id="PF02706">
    <property type="entry name" value="Wzz"/>
    <property type="match status" value="1"/>
</dbReference>
<feature type="domain" description="Polysaccharide chain length determinant N-terminal" evidence="17">
    <location>
        <begin position="9"/>
        <end position="91"/>
    </location>
</feature>
<keyword evidence="11" id="KW-0067">ATP-binding</keyword>
<evidence type="ECO:0000259" key="19">
    <source>
        <dbReference type="Pfam" id="PF13807"/>
    </source>
</evidence>
<dbReference type="NCBIfam" id="TIGR01007">
    <property type="entry name" value="eps_fam"/>
    <property type="match status" value="1"/>
</dbReference>
<comment type="catalytic activity">
    <reaction evidence="15">
        <text>L-tyrosyl-[protein] + ATP = O-phospho-L-tyrosyl-[protein] + ADP + H(+)</text>
        <dbReference type="Rhea" id="RHEA:10596"/>
        <dbReference type="Rhea" id="RHEA-COMP:10136"/>
        <dbReference type="Rhea" id="RHEA-COMP:20101"/>
        <dbReference type="ChEBI" id="CHEBI:15378"/>
        <dbReference type="ChEBI" id="CHEBI:30616"/>
        <dbReference type="ChEBI" id="CHEBI:46858"/>
        <dbReference type="ChEBI" id="CHEBI:61978"/>
        <dbReference type="ChEBI" id="CHEBI:456216"/>
        <dbReference type="EC" id="2.7.10.2"/>
    </reaction>
</comment>
<dbReference type="SUPFAM" id="SSF52540">
    <property type="entry name" value="P-loop containing nucleoside triphosphate hydrolases"/>
    <property type="match status" value="1"/>
</dbReference>
<dbReference type="Pfam" id="PF13807">
    <property type="entry name" value="GNVR"/>
    <property type="match status" value="1"/>
</dbReference>
<keyword evidence="5" id="KW-1003">Cell membrane</keyword>
<keyword evidence="8 16" id="KW-0812">Transmembrane</keyword>
<evidence type="ECO:0000256" key="14">
    <source>
        <dbReference type="ARBA" id="ARBA00023137"/>
    </source>
</evidence>
<evidence type="ECO:0000256" key="4">
    <source>
        <dbReference type="ARBA" id="ARBA00011903"/>
    </source>
</evidence>
<evidence type="ECO:0000313" key="21">
    <source>
        <dbReference type="Proteomes" id="UP001204376"/>
    </source>
</evidence>
<proteinExistence type="inferred from homology"/>
<dbReference type="InterPro" id="IPR027417">
    <property type="entry name" value="P-loop_NTPase"/>
</dbReference>
<evidence type="ECO:0000256" key="1">
    <source>
        <dbReference type="ARBA" id="ARBA00004429"/>
    </source>
</evidence>
<comment type="similarity">
    <text evidence="2">Belongs to the CpsD/CapB family.</text>
</comment>
<dbReference type="InterPro" id="IPR032807">
    <property type="entry name" value="GNVR"/>
</dbReference>
<evidence type="ECO:0000256" key="2">
    <source>
        <dbReference type="ARBA" id="ARBA00007316"/>
    </source>
</evidence>
<evidence type="ECO:0000256" key="3">
    <source>
        <dbReference type="ARBA" id="ARBA00008883"/>
    </source>
</evidence>
<dbReference type="InterPro" id="IPR005702">
    <property type="entry name" value="Wzc-like_C"/>
</dbReference>
<comment type="caution">
    <text evidence="20">The sequence shown here is derived from an EMBL/GenBank/DDBJ whole genome shotgun (WGS) entry which is preliminary data.</text>
</comment>
<dbReference type="PANTHER" id="PTHR32309:SF13">
    <property type="entry name" value="FERRIC ENTEROBACTIN TRANSPORT PROTEIN FEPE"/>
    <property type="match status" value="1"/>
</dbReference>
<dbReference type="Proteomes" id="UP001204376">
    <property type="component" value="Unassembled WGS sequence"/>
</dbReference>
<evidence type="ECO:0000256" key="6">
    <source>
        <dbReference type="ARBA" id="ARBA00022519"/>
    </source>
</evidence>
<dbReference type="PANTHER" id="PTHR32309">
    <property type="entry name" value="TYROSINE-PROTEIN KINASE"/>
    <property type="match status" value="1"/>
</dbReference>
<dbReference type="EC" id="2.7.10.2" evidence="4"/>
<feature type="domain" description="AAA" evidence="18">
    <location>
        <begin position="562"/>
        <end position="682"/>
    </location>
</feature>
<evidence type="ECO:0000256" key="7">
    <source>
        <dbReference type="ARBA" id="ARBA00022679"/>
    </source>
</evidence>
<evidence type="ECO:0000256" key="8">
    <source>
        <dbReference type="ARBA" id="ARBA00022692"/>
    </source>
</evidence>
<keyword evidence="21" id="KW-1185">Reference proteome</keyword>
<evidence type="ECO:0000256" key="15">
    <source>
        <dbReference type="ARBA" id="ARBA00051245"/>
    </source>
</evidence>
<organism evidence="20 21">
    <name type="scientific">Mucilaginibacter aquariorum</name>
    <dbReference type="NCBI Taxonomy" id="2967225"/>
    <lineage>
        <taxon>Bacteria</taxon>
        <taxon>Pseudomonadati</taxon>
        <taxon>Bacteroidota</taxon>
        <taxon>Sphingobacteriia</taxon>
        <taxon>Sphingobacteriales</taxon>
        <taxon>Sphingobacteriaceae</taxon>
        <taxon>Mucilaginibacter</taxon>
    </lineage>
</organism>
<evidence type="ECO:0000259" key="18">
    <source>
        <dbReference type="Pfam" id="PF13614"/>
    </source>
</evidence>
<evidence type="ECO:0000313" key="20">
    <source>
        <dbReference type="EMBL" id="MCQ6956542.1"/>
    </source>
</evidence>
<evidence type="ECO:0000256" key="5">
    <source>
        <dbReference type="ARBA" id="ARBA00022475"/>
    </source>
</evidence>
<keyword evidence="6" id="KW-0997">Cell inner membrane</keyword>